<protein>
    <submittedName>
        <fullName evidence="2">Uncharacterized protein</fullName>
    </submittedName>
</protein>
<keyword evidence="3" id="KW-1185">Reference proteome</keyword>
<gene>
    <name evidence="2" type="ORF">OH76DRAFT_1486069</name>
</gene>
<feature type="compositionally biased region" description="Low complexity" evidence="1">
    <location>
        <begin position="240"/>
        <end position="249"/>
    </location>
</feature>
<feature type="compositionally biased region" description="Basic and acidic residues" evidence="1">
    <location>
        <begin position="250"/>
        <end position="274"/>
    </location>
</feature>
<reference evidence="2 3" key="1">
    <citation type="journal article" date="2018" name="Biotechnol. Biofuels">
        <title>Integrative visual omics of the white-rot fungus Polyporus brumalis exposes the biotechnological potential of its oxidative enzymes for delignifying raw plant biomass.</title>
        <authorList>
            <person name="Miyauchi S."/>
            <person name="Rancon A."/>
            <person name="Drula E."/>
            <person name="Hage H."/>
            <person name="Chaduli D."/>
            <person name="Favel A."/>
            <person name="Grisel S."/>
            <person name="Henrissat B."/>
            <person name="Herpoel-Gimbert I."/>
            <person name="Ruiz-Duenas F.J."/>
            <person name="Chevret D."/>
            <person name="Hainaut M."/>
            <person name="Lin J."/>
            <person name="Wang M."/>
            <person name="Pangilinan J."/>
            <person name="Lipzen A."/>
            <person name="Lesage-Meessen L."/>
            <person name="Navarro D."/>
            <person name="Riley R."/>
            <person name="Grigoriev I.V."/>
            <person name="Zhou S."/>
            <person name="Raouche S."/>
            <person name="Rosso M.N."/>
        </authorList>
    </citation>
    <scope>NUCLEOTIDE SEQUENCE [LARGE SCALE GENOMIC DNA]</scope>
    <source>
        <strain evidence="2 3">BRFM 1820</strain>
    </source>
</reference>
<proteinExistence type="predicted"/>
<feature type="compositionally biased region" description="Low complexity" evidence="1">
    <location>
        <begin position="396"/>
        <end position="407"/>
    </location>
</feature>
<accession>A0A371CZQ1</accession>
<feature type="region of interest" description="Disordered" evidence="1">
    <location>
        <begin position="462"/>
        <end position="531"/>
    </location>
</feature>
<organism evidence="2 3">
    <name type="scientific">Lentinus brumalis</name>
    <dbReference type="NCBI Taxonomy" id="2498619"/>
    <lineage>
        <taxon>Eukaryota</taxon>
        <taxon>Fungi</taxon>
        <taxon>Dikarya</taxon>
        <taxon>Basidiomycota</taxon>
        <taxon>Agaricomycotina</taxon>
        <taxon>Agaricomycetes</taxon>
        <taxon>Polyporales</taxon>
        <taxon>Polyporaceae</taxon>
        <taxon>Lentinus</taxon>
    </lineage>
</organism>
<evidence type="ECO:0000313" key="2">
    <source>
        <dbReference type="EMBL" id="RDX45757.1"/>
    </source>
</evidence>
<dbReference type="Proteomes" id="UP000256964">
    <property type="component" value="Unassembled WGS sequence"/>
</dbReference>
<feature type="region of interest" description="Disordered" evidence="1">
    <location>
        <begin position="221"/>
        <end position="277"/>
    </location>
</feature>
<feature type="region of interest" description="Disordered" evidence="1">
    <location>
        <begin position="371"/>
        <end position="408"/>
    </location>
</feature>
<sequence>MSSKPSLTTIPKAVGNLEVRQHMLEDGTIIDIPAAVLYSPPPKPTEFLYLKHYYQTPSGVKRELKEAGSPEAAIDILAAELEGMRHLLTGYVHTWEKYVEKFDAEHAALRKDIASIVESYNGLRAIVKSASERAPLVEAAFCIMEEKVRKLRIHAQTRPPPMIVRREGVNGAKNPPLTREEAREVYERFSNHKLNGDVSNWVAKGQDALKQRVLLAELTTPPSLPQSDTAPSPATPPVAAPAAAPAAADKNPKRADKAKGKGKGKAKEAQDVARDATPLDPRVEIKIEKLAGGLDAMRDSFRRVHAKTEQDLLLLRLLTQEEKLDAEEVWAAHDDLERTAFVTGKINSRNLPRIQAYDRWATKCLEDQAAEASKSTNAGSTASDPSGAPSTPPSAEPEAAASQSSTANSEVYTVSLNVKYEKDLDKLTREEAIEMLKALPLRIQFTPFRPAEDEGAMAVNGAVPEAERQDAPNVADGLASGAGQPPNAKKSKAGAKSRKRGRTSEDAGETQTDSLVAAEAPPAKKLRLQKE</sequence>
<evidence type="ECO:0000256" key="1">
    <source>
        <dbReference type="SAM" id="MobiDB-lite"/>
    </source>
</evidence>
<evidence type="ECO:0000313" key="3">
    <source>
        <dbReference type="Proteomes" id="UP000256964"/>
    </source>
</evidence>
<name>A0A371CZQ1_9APHY</name>
<feature type="compositionally biased region" description="Basic residues" evidence="1">
    <location>
        <begin position="489"/>
        <end position="501"/>
    </location>
</feature>
<dbReference type="OrthoDB" id="2753848at2759"/>
<dbReference type="EMBL" id="KZ857434">
    <property type="protein sequence ID" value="RDX45757.1"/>
    <property type="molecule type" value="Genomic_DNA"/>
</dbReference>
<dbReference type="AlphaFoldDB" id="A0A371CZQ1"/>
<feature type="compositionally biased region" description="Low complexity" evidence="1">
    <location>
        <begin position="378"/>
        <end position="389"/>
    </location>
</feature>